<dbReference type="InterPro" id="IPR027273">
    <property type="entry name" value="Neocarzinostatin-like"/>
</dbReference>
<dbReference type="AlphaFoldDB" id="A0A2W5U628"/>
<keyword evidence="3" id="KW-0044">Antibiotic</keyword>
<dbReference type="InterPro" id="IPR002186">
    <property type="entry name" value="Neocarzinostatin_fam"/>
</dbReference>
<feature type="signal peptide" evidence="7">
    <location>
        <begin position="1"/>
        <end position="33"/>
    </location>
</feature>
<dbReference type="RefSeq" id="WP_303735097.1">
    <property type="nucleotide sequence ID" value="NZ_CAKZHK010000009.1"/>
</dbReference>
<dbReference type="GO" id="GO:0003677">
    <property type="term" value="F:DNA binding"/>
    <property type="evidence" value="ECO:0007669"/>
    <property type="project" value="UniProtKB-KW"/>
</dbReference>
<evidence type="ECO:0000256" key="7">
    <source>
        <dbReference type="SAM" id="SignalP"/>
    </source>
</evidence>
<evidence type="ECO:0000256" key="5">
    <source>
        <dbReference type="ARBA" id="ARBA00023157"/>
    </source>
</evidence>
<proteinExistence type="inferred from homology"/>
<organism evidence="8 9">
    <name type="scientific">Corynebacterium kroppenstedtii</name>
    <dbReference type="NCBI Taxonomy" id="161879"/>
    <lineage>
        <taxon>Bacteria</taxon>
        <taxon>Bacillati</taxon>
        <taxon>Actinomycetota</taxon>
        <taxon>Actinomycetes</taxon>
        <taxon>Mycobacteriales</taxon>
        <taxon>Corynebacteriaceae</taxon>
        <taxon>Corynebacterium</taxon>
    </lineage>
</organism>
<dbReference type="Gene3D" id="2.60.40.230">
    <property type="entry name" value="Neocarzinostatin-like"/>
    <property type="match status" value="1"/>
</dbReference>
<evidence type="ECO:0000313" key="9">
    <source>
        <dbReference type="Proteomes" id="UP000249432"/>
    </source>
</evidence>
<evidence type="ECO:0008006" key="10">
    <source>
        <dbReference type="Google" id="ProtNLM"/>
    </source>
</evidence>
<feature type="chain" id="PRO_5015948402" description="Thiamine biosynthesis protein" evidence="7">
    <location>
        <begin position="34"/>
        <end position="199"/>
    </location>
</feature>
<dbReference type="Pfam" id="PF00960">
    <property type="entry name" value="Neocarzinostat"/>
    <property type="match status" value="1"/>
</dbReference>
<evidence type="ECO:0000256" key="4">
    <source>
        <dbReference type="ARBA" id="ARBA00023125"/>
    </source>
</evidence>
<keyword evidence="4" id="KW-0238">DNA-binding</keyword>
<dbReference type="PROSITE" id="PS51257">
    <property type="entry name" value="PROKAR_LIPOPROTEIN"/>
    <property type="match status" value="1"/>
</dbReference>
<comment type="caution">
    <text evidence="8">The sequence shown here is derived from an EMBL/GenBank/DDBJ whole genome shotgun (WGS) entry which is preliminary data.</text>
</comment>
<dbReference type="SUPFAM" id="SSF49319">
    <property type="entry name" value="Actinoxanthin-like"/>
    <property type="match status" value="1"/>
</dbReference>
<dbReference type="EMBL" id="QFRA01000018">
    <property type="protein sequence ID" value="PZR04308.1"/>
    <property type="molecule type" value="Genomic_DNA"/>
</dbReference>
<protein>
    <recommendedName>
        <fullName evidence="10">Thiamine biosynthesis protein</fullName>
    </recommendedName>
</protein>
<keyword evidence="5" id="KW-1015">Disulfide bond</keyword>
<dbReference type="Proteomes" id="UP000249432">
    <property type="component" value="Unassembled WGS sequence"/>
</dbReference>
<evidence type="ECO:0000313" key="8">
    <source>
        <dbReference type="EMBL" id="PZR04308.1"/>
    </source>
</evidence>
<evidence type="ECO:0000256" key="2">
    <source>
        <dbReference type="ARBA" id="ARBA00022529"/>
    </source>
</evidence>
<gene>
    <name evidence="8" type="ORF">DI525_07415</name>
</gene>
<keyword evidence="7" id="KW-0732">Signal</keyword>
<accession>A0A2W5U628</accession>
<dbReference type="GO" id="GO:0042742">
    <property type="term" value="P:defense response to bacterium"/>
    <property type="evidence" value="ECO:0007669"/>
    <property type="project" value="UniProtKB-KW"/>
</dbReference>
<evidence type="ECO:0000256" key="6">
    <source>
        <dbReference type="SAM" id="MobiDB-lite"/>
    </source>
</evidence>
<feature type="region of interest" description="Disordered" evidence="6">
    <location>
        <begin position="42"/>
        <end position="71"/>
    </location>
</feature>
<reference evidence="8 9" key="1">
    <citation type="submission" date="2017-08" db="EMBL/GenBank/DDBJ databases">
        <title>Infants hospitalized years apart are colonized by the same room-sourced microbial strains.</title>
        <authorList>
            <person name="Brooks B."/>
            <person name="Olm M.R."/>
            <person name="Firek B.A."/>
            <person name="Baker R."/>
            <person name="Thomas B.C."/>
            <person name="Morowitz M.J."/>
            <person name="Banfield J.F."/>
        </authorList>
    </citation>
    <scope>NUCLEOTIDE SEQUENCE [LARGE SCALE GENOMIC DNA]</scope>
    <source>
        <strain evidence="8">S2_003_000_R1_3</strain>
    </source>
</reference>
<feature type="compositionally biased region" description="Low complexity" evidence="6">
    <location>
        <begin position="42"/>
        <end position="60"/>
    </location>
</feature>
<evidence type="ECO:0000256" key="1">
    <source>
        <dbReference type="ARBA" id="ARBA00010648"/>
    </source>
</evidence>
<comment type="similarity">
    <text evidence="1">Belongs to the neocarzinostatin family.</text>
</comment>
<evidence type="ECO:0000256" key="3">
    <source>
        <dbReference type="ARBA" id="ARBA00023022"/>
    </source>
</evidence>
<name>A0A2W5U628_9CORY</name>
<sequence length="199" mass="20767">MKHNTHSTRPALTMGMRAGALVITLGCALGVAACSNDNDSNNSSSGAAFAAKSSGQSAKASDTDDSASTEVTGTDDIVVMKVSQAKDLRDGQQVTVDVKDADPDMGYYLALCAKEQTGDVPDCLGAHGDPNAQKWISNENEDGAIPDDGSFSEEITVNQKNVSTGGDEIDCKTQECVIKLFGDHSNGFVDVADIPVTFQ</sequence>
<keyword evidence="2" id="KW-0929">Antimicrobial</keyword>